<dbReference type="InterPro" id="IPR045886">
    <property type="entry name" value="ThiF/MoeB/HesA"/>
</dbReference>
<feature type="domain" description="THIF-type NAD/FAD binding fold" evidence="7">
    <location>
        <begin position="13"/>
        <end position="323"/>
    </location>
</feature>
<evidence type="ECO:0000313" key="8">
    <source>
        <dbReference type="EMBL" id="CDH54164.1"/>
    </source>
</evidence>
<dbReference type="GO" id="GO:0019948">
    <property type="term" value="F:SUMO activating enzyme activity"/>
    <property type="evidence" value="ECO:0007669"/>
    <property type="project" value="TreeGrafter"/>
</dbReference>
<comment type="subcellular location">
    <subcellularLocation>
        <location evidence="1">Nucleus</location>
    </subcellularLocation>
</comment>
<sequence>MMIKLSQDEAEIYDRQIRLWGVDAQQRIQNASVLVAGVRALSNELCKNLALAGIGSITLLDDKVVGDDDLGVQFFLEEGSRGKNRAEAVAPAIRALNPRVKVEVDSSNVADKPDTFFQAFDIVCMIHQDAATLIRVNQAVRKADKRIPFYAADAFGWVGYIFCDLAKHEYIEEKEISSSQSEETTTKRIQHVEEYVTLEESLQVDYSNIPNNKLKKKSALGFVMHMILKHELKHNRSITGVDAEDLVKNKSVALQEMGISDGSFIDDELISHVVSLFDSELVPVTAIVGGVLAQEMIKVLSQKQLPIQNWFYYNGLSDSGMVHCVRNEEKPAVKEAPQDTIVL</sequence>
<evidence type="ECO:0000259" key="7">
    <source>
        <dbReference type="Pfam" id="PF00899"/>
    </source>
</evidence>
<accession>A0A068RVY0</accession>
<dbReference type="PANTHER" id="PTHR10953">
    <property type="entry name" value="UBIQUITIN-ACTIVATING ENZYME E1"/>
    <property type="match status" value="1"/>
</dbReference>
<evidence type="ECO:0000256" key="2">
    <source>
        <dbReference type="ARBA" id="ARBA00004718"/>
    </source>
</evidence>
<keyword evidence="9" id="KW-1185">Reference proteome</keyword>
<dbReference type="STRING" id="1263082.A0A068RVY0"/>
<dbReference type="GO" id="GO:0031510">
    <property type="term" value="C:SUMO activating enzyme complex"/>
    <property type="evidence" value="ECO:0007669"/>
    <property type="project" value="TreeGrafter"/>
</dbReference>
<comment type="caution">
    <text evidence="8">The sequence shown here is derived from an EMBL/GenBank/DDBJ whole genome shotgun (WGS) entry which is preliminary data.</text>
</comment>
<dbReference type="VEuPathDB" id="FungiDB:LCOR_05435.1"/>
<comment type="similarity">
    <text evidence="3">Belongs to the ubiquitin-activating E1 family.</text>
</comment>
<dbReference type="InterPro" id="IPR035985">
    <property type="entry name" value="Ubiquitin-activating_enz"/>
</dbReference>
<dbReference type="InterPro" id="IPR000594">
    <property type="entry name" value="ThiF_NAD_FAD-bd"/>
</dbReference>
<evidence type="ECO:0000256" key="4">
    <source>
        <dbReference type="ARBA" id="ARBA00022786"/>
    </source>
</evidence>
<evidence type="ECO:0000256" key="3">
    <source>
        <dbReference type="ARBA" id="ARBA00005673"/>
    </source>
</evidence>
<gene>
    <name evidence="8" type="ORF">LCOR_05435.1</name>
</gene>
<comment type="pathway">
    <text evidence="2">Protein modification; protein sumoylation.</text>
</comment>
<dbReference type="SUPFAM" id="SSF69572">
    <property type="entry name" value="Activating enzymes of the ubiquitin-like proteins"/>
    <property type="match status" value="1"/>
</dbReference>
<organism evidence="8 9">
    <name type="scientific">Lichtheimia corymbifera JMRC:FSU:9682</name>
    <dbReference type="NCBI Taxonomy" id="1263082"/>
    <lineage>
        <taxon>Eukaryota</taxon>
        <taxon>Fungi</taxon>
        <taxon>Fungi incertae sedis</taxon>
        <taxon>Mucoromycota</taxon>
        <taxon>Mucoromycotina</taxon>
        <taxon>Mucoromycetes</taxon>
        <taxon>Mucorales</taxon>
        <taxon>Lichtheimiaceae</taxon>
        <taxon>Lichtheimia</taxon>
    </lineage>
</organism>
<dbReference type="Pfam" id="PF00899">
    <property type="entry name" value="ThiF"/>
    <property type="match status" value="1"/>
</dbReference>
<protein>
    <recommendedName>
        <fullName evidence="6">Ubiquitin-like 1-activating enzyme E1A</fullName>
    </recommendedName>
</protein>
<dbReference type="Gene3D" id="3.40.50.720">
    <property type="entry name" value="NAD(P)-binding Rossmann-like Domain"/>
    <property type="match status" value="1"/>
</dbReference>
<dbReference type="Proteomes" id="UP000027586">
    <property type="component" value="Unassembled WGS sequence"/>
</dbReference>
<dbReference type="GO" id="GO:0005737">
    <property type="term" value="C:cytoplasm"/>
    <property type="evidence" value="ECO:0007669"/>
    <property type="project" value="TreeGrafter"/>
</dbReference>
<dbReference type="AlphaFoldDB" id="A0A068RVY0"/>
<evidence type="ECO:0000256" key="1">
    <source>
        <dbReference type="ARBA" id="ARBA00004123"/>
    </source>
</evidence>
<evidence type="ECO:0000313" key="9">
    <source>
        <dbReference type="Proteomes" id="UP000027586"/>
    </source>
</evidence>
<keyword evidence="4" id="KW-0833">Ubl conjugation pathway</keyword>
<dbReference type="InterPro" id="IPR000011">
    <property type="entry name" value="UBQ/SUMO-activ_enz_E1-like"/>
</dbReference>
<reference evidence="8" key="1">
    <citation type="submission" date="2013-08" db="EMBL/GenBank/DDBJ databases">
        <title>Gene expansion shapes genome architecture in the human pathogen Lichtheimia corymbifera: an evolutionary genomics analysis in the ancient terrestrial Mucorales (Mucoromycotina).</title>
        <authorList>
            <person name="Schwartze V.U."/>
            <person name="Winter S."/>
            <person name="Shelest E."/>
            <person name="Marcet-Houben M."/>
            <person name="Horn F."/>
            <person name="Wehner S."/>
            <person name="Hoffmann K."/>
            <person name="Riege K."/>
            <person name="Sammeth M."/>
            <person name="Nowrousian M."/>
            <person name="Valiante V."/>
            <person name="Linde J."/>
            <person name="Jacobsen I.D."/>
            <person name="Marz M."/>
            <person name="Brakhage A.A."/>
            <person name="Gabaldon T."/>
            <person name="Bocker S."/>
            <person name="Voigt K."/>
        </authorList>
    </citation>
    <scope>NUCLEOTIDE SEQUENCE [LARGE SCALE GENOMIC DNA]</scope>
    <source>
        <strain evidence="8">FSU 9682</strain>
    </source>
</reference>
<dbReference type="OrthoDB" id="1708823at2759"/>
<evidence type="ECO:0000256" key="5">
    <source>
        <dbReference type="ARBA" id="ARBA00023242"/>
    </source>
</evidence>
<evidence type="ECO:0000256" key="6">
    <source>
        <dbReference type="ARBA" id="ARBA00044354"/>
    </source>
</evidence>
<dbReference type="PANTHER" id="PTHR10953:SF162">
    <property type="entry name" value="SUMO-ACTIVATING ENZYME SUBUNIT 1"/>
    <property type="match status" value="1"/>
</dbReference>
<dbReference type="EMBL" id="CBTN010000021">
    <property type="protein sequence ID" value="CDH54164.1"/>
    <property type="molecule type" value="Genomic_DNA"/>
</dbReference>
<proteinExistence type="inferred from homology"/>
<dbReference type="PRINTS" id="PR01849">
    <property type="entry name" value="UBIQUITINACT"/>
</dbReference>
<dbReference type="GO" id="GO:0016925">
    <property type="term" value="P:protein sumoylation"/>
    <property type="evidence" value="ECO:0007669"/>
    <property type="project" value="TreeGrafter"/>
</dbReference>
<keyword evidence="5" id="KW-0539">Nucleus</keyword>
<name>A0A068RVY0_9FUNG</name>